<feature type="binding site" evidence="12">
    <location>
        <position position="308"/>
    </location>
    <ligand>
        <name>S-adenosyl-L-methionine</name>
        <dbReference type="ChEBI" id="CHEBI:59789"/>
    </ligand>
</feature>
<evidence type="ECO:0000256" key="10">
    <source>
        <dbReference type="ARBA" id="ARBA00023004"/>
    </source>
</evidence>
<dbReference type="InterPro" id="IPR004383">
    <property type="entry name" value="rRNA_lsu_MTrfase_RlmN/Cfr"/>
</dbReference>
<feature type="domain" description="Radical SAM core" evidence="13">
    <location>
        <begin position="115"/>
        <end position="346"/>
    </location>
</feature>
<comment type="function">
    <text evidence="12">Specifically methylates position 2 of adenine 2503 in 23S rRNA and position 2 of adenine 37 in tRNAs.</text>
</comment>
<comment type="similarity">
    <text evidence="12">Belongs to the radical SAM superfamily. RlmN family.</text>
</comment>
<comment type="catalytic activity">
    <reaction evidence="12">
        <text>adenosine(37) in tRNA + 2 reduced [2Fe-2S]-[ferredoxin] + 2 S-adenosyl-L-methionine = 2-methyladenosine(37) in tRNA + 5'-deoxyadenosine + L-methionine + 2 oxidized [2Fe-2S]-[ferredoxin] + S-adenosyl-L-homocysteine</text>
        <dbReference type="Rhea" id="RHEA:43332"/>
        <dbReference type="Rhea" id="RHEA-COMP:10000"/>
        <dbReference type="Rhea" id="RHEA-COMP:10001"/>
        <dbReference type="Rhea" id="RHEA-COMP:10162"/>
        <dbReference type="Rhea" id="RHEA-COMP:10485"/>
        <dbReference type="ChEBI" id="CHEBI:17319"/>
        <dbReference type="ChEBI" id="CHEBI:33737"/>
        <dbReference type="ChEBI" id="CHEBI:33738"/>
        <dbReference type="ChEBI" id="CHEBI:57844"/>
        <dbReference type="ChEBI" id="CHEBI:57856"/>
        <dbReference type="ChEBI" id="CHEBI:59789"/>
        <dbReference type="ChEBI" id="CHEBI:74411"/>
        <dbReference type="ChEBI" id="CHEBI:74497"/>
        <dbReference type="EC" id="2.1.1.192"/>
    </reaction>
</comment>
<evidence type="ECO:0000256" key="7">
    <source>
        <dbReference type="ARBA" id="ARBA00022691"/>
    </source>
</evidence>
<dbReference type="InterPro" id="IPR007197">
    <property type="entry name" value="rSAM"/>
</dbReference>
<evidence type="ECO:0000313" key="15">
    <source>
        <dbReference type="Proteomes" id="UP001333102"/>
    </source>
</evidence>
<keyword evidence="8 12" id="KW-0819">tRNA processing</keyword>
<dbReference type="Gene3D" id="1.10.150.530">
    <property type="match status" value="1"/>
</dbReference>
<feature type="binding site" evidence="12">
    <location>
        <position position="208"/>
    </location>
    <ligand>
        <name>S-adenosyl-L-methionine</name>
        <dbReference type="ChEBI" id="CHEBI:59789"/>
    </ligand>
</feature>
<gene>
    <name evidence="12 14" type="primary">rlmN</name>
    <name evidence="14" type="ORF">VLY81_07960</name>
</gene>
<dbReference type="InterPro" id="IPR027492">
    <property type="entry name" value="RNA_MTrfase_RlmN"/>
</dbReference>
<comment type="subcellular location">
    <subcellularLocation>
        <location evidence="1 12">Cytoplasm</location>
    </subcellularLocation>
</comment>
<feature type="active site" description="S-methylcysteine intermediate" evidence="12">
    <location>
        <position position="351"/>
    </location>
</feature>
<sequence>MARAAARAPGLPETVLPLGLVRPRSELRHWMAQQGEPAYRGSQVGEWVFGHGVADPLAMTDLPVGLRERLRASAWQARLTALAVQADADGTQKAVLMLEAAGLVPARVETVVIPEGDRLTLCVSTQAGCAVGCPFCATGQVGLRRNLTAAEIAGQLLWARAHAGRWPTHVVFMGMGEPMANWRALRQSIDLIRAPDGFGIGVRRLTVSTSGVVPGIRALAAEPTLEVNLAISLHAADDDLRDRLVPLNRRWPLSELMGAVRAYVEATRRRVSFEYVMLGGVNDGPLHARQLATLLSGLLCHVNLIPYNPVPGLPFEPSSPGAVRRFRAALAHAGIPVTVRRPRGRAIDAACGQLGARWERRRLVEVSAGRDGLGE</sequence>
<feature type="binding site" evidence="12">
    <location>
        <position position="133"/>
    </location>
    <ligand>
        <name>[4Fe-4S] cluster</name>
        <dbReference type="ChEBI" id="CHEBI:49883"/>
        <note>4Fe-4S-S-AdoMet</note>
    </ligand>
</feature>
<keyword evidence="15" id="KW-1185">Reference proteome</keyword>
<dbReference type="PANTHER" id="PTHR30544">
    <property type="entry name" value="23S RRNA METHYLTRANSFERASE"/>
    <property type="match status" value="1"/>
</dbReference>
<dbReference type="SFLD" id="SFLDS00029">
    <property type="entry name" value="Radical_SAM"/>
    <property type="match status" value="1"/>
</dbReference>
<feature type="binding site" evidence="12">
    <location>
        <begin position="232"/>
        <end position="234"/>
    </location>
    <ligand>
        <name>S-adenosyl-L-methionine</name>
        <dbReference type="ChEBI" id="CHEBI:59789"/>
    </ligand>
</feature>
<protein>
    <recommendedName>
        <fullName evidence="12">Probable dual-specificity RNA methyltransferase RlmN</fullName>
        <ecNumber evidence="12">2.1.1.192</ecNumber>
    </recommendedName>
    <alternativeName>
        <fullName evidence="12">23S rRNA (adenine(2503)-C(2))-methyltransferase</fullName>
    </alternativeName>
    <alternativeName>
        <fullName evidence="12">23S rRNA m2A2503 methyltransferase</fullName>
    </alternativeName>
    <alternativeName>
        <fullName evidence="12">Ribosomal RNA large subunit methyltransferase N</fullName>
    </alternativeName>
    <alternativeName>
        <fullName evidence="12">tRNA (adenine(37)-C(2))-methyltransferase</fullName>
    </alternativeName>
    <alternativeName>
        <fullName evidence="12">tRNA m2A37 methyltransferase</fullName>
    </alternativeName>
</protein>
<dbReference type="SFLD" id="SFLDG01062">
    <property type="entry name" value="methyltransferase_(Class_A)"/>
    <property type="match status" value="1"/>
</dbReference>
<keyword evidence="2 12" id="KW-0004">4Fe-4S</keyword>
<keyword evidence="6 12" id="KW-0808">Transferase</keyword>
<keyword evidence="5 12" id="KW-0489">Methyltransferase</keyword>
<dbReference type="HAMAP" id="MF_01849">
    <property type="entry name" value="RNA_methyltr_RlmN"/>
    <property type="match status" value="1"/>
</dbReference>
<dbReference type="RefSeq" id="WP_324667632.1">
    <property type="nucleotide sequence ID" value="NZ_CP141614.1"/>
</dbReference>
<comment type="cofactor">
    <cofactor evidence="12">
        <name>[4Fe-4S] cluster</name>
        <dbReference type="ChEBI" id="CHEBI:49883"/>
    </cofactor>
    <text evidence="12">Binds 1 [4Fe-4S] cluster. The cluster is coordinated with 3 cysteines and an exchangeable S-adenosyl-L-methionine.</text>
</comment>
<keyword evidence="4 12" id="KW-0698">rRNA processing</keyword>
<dbReference type="EC" id="2.1.1.192" evidence="12"/>
<dbReference type="SFLD" id="SFLDF00275">
    <property type="entry name" value="adenosine_C2_methyltransferase"/>
    <property type="match status" value="1"/>
</dbReference>
<keyword evidence="10 12" id="KW-0408">Iron</keyword>
<keyword evidence="12" id="KW-1015">Disulfide bond</keyword>
<dbReference type="Pfam" id="PF21016">
    <property type="entry name" value="RlmN_N"/>
    <property type="match status" value="1"/>
</dbReference>
<comment type="catalytic activity">
    <reaction evidence="12">
        <text>adenosine(2503) in 23S rRNA + 2 reduced [2Fe-2S]-[ferredoxin] + 2 S-adenosyl-L-methionine = 2-methyladenosine(2503) in 23S rRNA + 5'-deoxyadenosine + L-methionine + 2 oxidized [2Fe-2S]-[ferredoxin] + S-adenosyl-L-homocysteine</text>
        <dbReference type="Rhea" id="RHEA:42916"/>
        <dbReference type="Rhea" id="RHEA-COMP:10000"/>
        <dbReference type="Rhea" id="RHEA-COMP:10001"/>
        <dbReference type="Rhea" id="RHEA-COMP:10152"/>
        <dbReference type="Rhea" id="RHEA-COMP:10282"/>
        <dbReference type="ChEBI" id="CHEBI:17319"/>
        <dbReference type="ChEBI" id="CHEBI:33737"/>
        <dbReference type="ChEBI" id="CHEBI:33738"/>
        <dbReference type="ChEBI" id="CHEBI:57844"/>
        <dbReference type="ChEBI" id="CHEBI:57856"/>
        <dbReference type="ChEBI" id="CHEBI:59789"/>
        <dbReference type="ChEBI" id="CHEBI:74411"/>
        <dbReference type="ChEBI" id="CHEBI:74497"/>
        <dbReference type="EC" id="2.1.1.192"/>
    </reaction>
</comment>
<feature type="binding site" evidence="12">
    <location>
        <begin position="176"/>
        <end position="177"/>
    </location>
    <ligand>
        <name>S-adenosyl-L-methionine</name>
        <dbReference type="ChEBI" id="CHEBI:59789"/>
    </ligand>
</feature>
<accession>A0ABZ1BML7</accession>
<organism evidence="14 15">
    <name type="scientific">Geochorda subterranea</name>
    <dbReference type="NCBI Taxonomy" id="3109564"/>
    <lineage>
        <taxon>Bacteria</taxon>
        <taxon>Bacillati</taxon>
        <taxon>Bacillota</taxon>
        <taxon>Limnochordia</taxon>
        <taxon>Limnochordales</taxon>
        <taxon>Geochordaceae</taxon>
        <taxon>Geochorda</taxon>
    </lineage>
</organism>
<evidence type="ECO:0000256" key="2">
    <source>
        <dbReference type="ARBA" id="ARBA00022485"/>
    </source>
</evidence>
<comment type="caution">
    <text evidence="12">Lacks conserved residue(s) required for the propagation of feature annotation.</text>
</comment>
<dbReference type="SUPFAM" id="SSF102114">
    <property type="entry name" value="Radical SAM enzymes"/>
    <property type="match status" value="1"/>
</dbReference>
<evidence type="ECO:0000256" key="5">
    <source>
        <dbReference type="ARBA" id="ARBA00022603"/>
    </source>
</evidence>
<evidence type="ECO:0000259" key="13">
    <source>
        <dbReference type="PROSITE" id="PS51918"/>
    </source>
</evidence>
<evidence type="ECO:0000256" key="8">
    <source>
        <dbReference type="ARBA" id="ARBA00022694"/>
    </source>
</evidence>
<keyword evidence="3 12" id="KW-0963">Cytoplasm</keyword>
<dbReference type="InterPro" id="IPR040072">
    <property type="entry name" value="Methyltransferase_A"/>
</dbReference>
<dbReference type="InterPro" id="IPR013785">
    <property type="entry name" value="Aldolase_TIM"/>
</dbReference>
<dbReference type="EMBL" id="CP141614">
    <property type="protein sequence ID" value="WRP13387.1"/>
    <property type="molecule type" value="Genomic_DNA"/>
</dbReference>
<evidence type="ECO:0000256" key="4">
    <source>
        <dbReference type="ARBA" id="ARBA00022552"/>
    </source>
</evidence>
<dbReference type="InterPro" id="IPR048641">
    <property type="entry name" value="RlmN_N"/>
</dbReference>
<keyword evidence="11 12" id="KW-0411">Iron-sulfur</keyword>
<keyword evidence="9 12" id="KW-0479">Metal-binding</keyword>
<evidence type="ECO:0000256" key="9">
    <source>
        <dbReference type="ARBA" id="ARBA00022723"/>
    </source>
</evidence>
<evidence type="ECO:0000256" key="1">
    <source>
        <dbReference type="ARBA" id="ARBA00004496"/>
    </source>
</evidence>
<evidence type="ECO:0000256" key="11">
    <source>
        <dbReference type="ARBA" id="ARBA00023014"/>
    </source>
</evidence>
<dbReference type="Proteomes" id="UP001333102">
    <property type="component" value="Chromosome"/>
</dbReference>
<evidence type="ECO:0000256" key="3">
    <source>
        <dbReference type="ARBA" id="ARBA00022490"/>
    </source>
</evidence>
<reference evidence="15" key="1">
    <citation type="submission" date="2023-12" db="EMBL/GenBank/DDBJ databases">
        <title>Novel isolates from deep terrestrial aquifers shed light on the physiology and ecology of the class Limnochordia.</title>
        <authorList>
            <person name="Karnachuk O.V."/>
            <person name="Lukina A.P."/>
            <person name="Avakyan M.R."/>
            <person name="Kadnikov V."/>
            <person name="Begmatov S."/>
            <person name="Beletsky A.V."/>
            <person name="Mardanov A.V."/>
            <person name="Ravin N.V."/>
        </authorList>
    </citation>
    <scope>NUCLEOTIDE SEQUENCE [LARGE SCALE GENOMIC DNA]</scope>
    <source>
        <strain evidence="15">LN</strain>
    </source>
</reference>
<feature type="active site" description="Proton acceptor" evidence="12">
    <location>
        <position position="109"/>
    </location>
</feature>
<dbReference type="NCBIfam" id="TIGR00048">
    <property type="entry name" value="rRNA_mod_RlmN"/>
    <property type="match status" value="1"/>
</dbReference>
<feature type="binding site" evidence="12">
    <location>
        <position position="129"/>
    </location>
    <ligand>
        <name>[4Fe-4S] cluster</name>
        <dbReference type="ChEBI" id="CHEBI:49883"/>
        <note>4Fe-4S-S-AdoMet</note>
    </ligand>
</feature>
<name>A0ABZ1BML7_9FIRM</name>
<dbReference type="InterPro" id="IPR058240">
    <property type="entry name" value="rSAM_sf"/>
</dbReference>
<dbReference type="PIRSF" id="PIRSF006004">
    <property type="entry name" value="CHP00048"/>
    <property type="match status" value="1"/>
</dbReference>
<feature type="binding site" evidence="12">
    <location>
        <position position="136"/>
    </location>
    <ligand>
        <name>[4Fe-4S] cluster</name>
        <dbReference type="ChEBI" id="CHEBI:49883"/>
        <note>4Fe-4S-S-AdoMet</note>
    </ligand>
</feature>
<dbReference type="PROSITE" id="PS51918">
    <property type="entry name" value="RADICAL_SAM"/>
    <property type="match status" value="1"/>
</dbReference>
<keyword evidence="7 12" id="KW-0949">S-adenosyl-L-methionine</keyword>
<evidence type="ECO:0000256" key="12">
    <source>
        <dbReference type="HAMAP-Rule" id="MF_01849"/>
    </source>
</evidence>
<evidence type="ECO:0000256" key="6">
    <source>
        <dbReference type="ARBA" id="ARBA00022679"/>
    </source>
</evidence>
<proteinExistence type="inferred from homology"/>
<dbReference type="CDD" id="cd01335">
    <property type="entry name" value="Radical_SAM"/>
    <property type="match status" value="1"/>
</dbReference>
<dbReference type="Pfam" id="PF04055">
    <property type="entry name" value="Radical_SAM"/>
    <property type="match status" value="1"/>
</dbReference>
<dbReference type="PANTHER" id="PTHR30544:SF5">
    <property type="entry name" value="RADICAL SAM CORE DOMAIN-CONTAINING PROTEIN"/>
    <property type="match status" value="1"/>
</dbReference>
<evidence type="ECO:0000313" key="14">
    <source>
        <dbReference type="EMBL" id="WRP13387.1"/>
    </source>
</evidence>
<comment type="miscellaneous">
    <text evidence="12">Reaction proceeds by a ping-pong mechanism involving intermediate methylation of a conserved cysteine residue.</text>
</comment>
<dbReference type="Gene3D" id="3.20.20.70">
    <property type="entry name" value="Aldolase class I"/>
    <property type="match status" value="1"/>
</dbReference>
<dbReference type="GO" id="GO:0032259">
    <property type="term" value="P:methylation"/>
    <property type="evidence" value="ECO:0007669"/>
    <property type="project" value="UniProtKB-KW"/>
</dbReference>
<dbReference type="GO" id="GO:0008168">
    <property type="term" value="F:methyltransferase activity"/>
    <property type="evidence" value="ECO:0007669"/>
    <property type="project" value="UniProtKB-KW"/>
</dbReference>